<dbReference type="EMBL" id="CAJOBH010170052">
    <property type="protein sequence ID" value="CAF4908040.1"/>
    <property type="molecule type" value="Genomic_DNA"/>
</dbReference>
<feature type="non-terminal residue" evidence="3">
    <location>
        <position position="1"/>
    </location>
</feature>
<gene>
    <name evidence="2" type="ORF">BYL167_LOCUS52472</name>
    <name evidence="3" type="ORF">GIL414_LOCUS61658</name>
</gene>
<accession>A0A8S3EIB7</accession>
<feature type="region of interest" description="Disordered" evidence="1">
    <location>
        <begin position="1"/>
        <end position="70"/>
    </location>
</feature>
<evidence type="ECO:0000313" key="4">
    <source>
        <dbReference type="Proteomes" id="UP000681720"/>
    </source>
</evidence>
<sequence>SIGVSSWSEEDDTDNIDDSNDCDVIPIMEHNNNNNNNNNNNLSIHTGISKDSDEENKSRLLKYQQMSNSL</sequence>
<feature type="compositionally biased region" description="Low complexity" evidence="1">
    <location>
        <begin position="31"/>
        <end position="41"/>
    </location>
</feature>
<proteinExistence type="predicted"/>
<feature type="compositionally biased region" description="Basic and acidic residues" evidence="1">
    <location>
        <begin position="48"/>
        <end position="58"/>
    </location>
</feature>
<dbReference type="Proteomes" id="UP000681967">
    <property type="component" value="Unassembled WGS sequence"/>
</dbReference>
<comment type="caution">
    <text evidence="3">The sequence shown here is derived from an EMBL/GenBank/DDBJ whole genome shotgun (WGS) entry which is preliminary data.</text>
</comment>
<feature type="non-terminal residue" evidence="3">
    <location>
        <position position="70"/>
    </location>
</feature>
<evidence type="ECO:0000313" key="3">
    <source>
        <dbReference type="EMBL" id="CAF5079948.1"/>
    </source>
</evidence>
<evidence type="ECO:0000313" key="2">
    <source>
        <dbReference type="EMBL" id="CAF4908040.1"/>
    </source>
</evidence>
<name>A0A8S3EIB7_9BILA</name>
<dbReference type="AlphaFoldDB" id="A0A8S3EIB7"/>
<dbReference type="Proteomes" id="UP000681720">
    <property type="component" value="Unassembled WGS sequence"/>
</dbReference>
<protein>
    <submittedName>
        <fullName evidence="3">Uncharacterized protein</fullName>
    </submittedName>
</protein>
<feature type="compositionally biased region" description="Acidic residues" evidence="1">
    <location>
        <begin position="8"/>
        <end position="21"/>
    </location>
</feature>
<dbReference type="EMBL" id="CAJOBJ010243331">
    <property type="protein sequence ID" value="CAF5079948.1"/>
    <property type="molecule type" value="Genomic_DNA"/>
</dbReference>
<organism evidence="3 4">
    <name type="scientific">Rotaria magnacalcarata</name>
    <dbReference type="NCBI Taxonomy" id="392030"/>
    <lineage>
        <taxon>Eukaryota</taxon>
        <taxon>Metazoa</taxon>
        <taxon>Spiralia</taxon>
        <taxon>Gnathifera</taxon>
        <taxon>Rotifera</taxon>
        <taxon>Eurotatoria</taxon>
        <taxon>Bdelloidea</taxon>
        <taxon>Philodinida</taxon>
        <taxon>Philodinidae</taxon>
        <taxon>Rotaria</taxon>
    </lineage>
</organism>
<evidence type="ECO:0000256" key="1">
    <source>
        <dbReference type="SAM" id="MobiDB-lite"/>
    </source>
</evidence>
<reference evidence="3" key="1">
    <citation type="submission" date="2021-02" db="EMBL/GenBank/DDBJ databases">
        <authorList>
            <person name="Nowell W R."/>
        </authorList>
    </citation>
    <scope>NUCLEOTIDE SEQUENCE</scope>
</reference>